<dbReference type="SMART" id="SM00849">
    <property type="entry name" value="Lactamase_B"/>
    <property type="match status" value="1"/>
</dbReference>
<reference evidence="7 8" key="1">
    <citation type="submission" date="2018-11" db="EMBL/GenBank/DDBJ databases">
        <title>Genomic Encyclopedia of Type Strains, Phase IV (KMG-IV): sequencing the most valuable type-strain genomes for metagenomic binning, comparative biology and taxonomic classification.</title>
        <authorList>
            <person name="Goeker M."/>
        </authorList>
    </citation>
    <scope>NUCLEOTIDE SEQUENCE [LARGE SCALE GENOMIC DNA]</scope>
    <source>
        <strain evidence="7 8">DSM 5900</strain>
    </source>
</reference>
<evidence type="ECO:0000259" key="6">
    <source>
        <dbReference type="SMART" id="SM00849"/>
    </source>
</evidence>
<gene>
    <name evidence="7" type="ORF">EDC65_3880</name>
</gene>
<feature type="domain" description="Metallo-beta-lactamase" evidence="6">
    <location>
        <begin position="47"/>
        <end position="247"/>
    </location>
</feature>
<comment type="cofactor">
    <cofactor evidence="1">
        <name>Zn(2+)</name>
        <dbReference type="ChEBI" id="CHEBI:29105"/>
    </cofactor>
</comment>
<dbReference type="CDD" id="cd07729">
    <property type="entry name" value="AHL_lactonase_MBL-fold"/>
    <property type="match status" value="1"/>
</dbReference>
<protein>
    <submittedName>
        <fullName evidence="7">Glyoxylase-like metal-dependent hydrolase (Beta-lactamase superfamily II)</fullName>
    </submittedName>
</protein>
<dbReference type="InterPro" id="IPR036866">
    <property type="entry name" value="RibonucZ/Hydroxyglut_hydro"/>
</dbReference>
<evidence type="ECO:0000256" key="1">
    <source>
        <dbReference type="ARBA" id="ARBA00001947"/>
    </source>
</evidence>
<dbReference type="AlphaFoldDB" id="A0A3N1L236"/>
<evidence type="ECO:0000256" key="5">
    <source>
        <dbReference type="ARBA" id="ARBA00022833"/>
    </source>
</evidence>
<keyword evidence="4 7" id="KW-0378">Hydrolase</keyword>
<name>A0A3N1L236_9PROT</name>
<sequence>MTAAPAPQWGAPEPFELFAIRYANHTRRKASDNAIGGDFHEEASDLDYFVWVARRSDRTFVIDTGFDTEQAQARGRDLIRKPHAALALLGIDAAQVDAVILTHLHYDHAGTLTDFPRACFHVQDTEAAYATGRCMCHGFLRHPYHVEDVVSFVRHVYAGRVAFHDGVTELAHGLSLHRIGGHTGGLQVVRVWTRRGWVVVASDAAHLYMNMLRPQPFPAVVNVGEMLEGFRTIHRLADSPKHVVPGHDPLVMQIYPPVSPELAGIAVRLDESPKDLP</sequence>
<dbReference type="Pfam" id="PF00753">
    <property type="entry name" value="Lactamase_B"/>
    <property type="match status" value="1"/>
</dbReference>
<dbReference type="GO" id="GO:0046872">
    <property type="term" value="F:metal ion binding"/>
    <property type="evidence" value="ECO:0007669"/>
    <property type="project" value="UniProtKB-KW"/>
</dbReference>
<dbReference type="PANTHER" id="PTHR42978:SF7">
    <property type="entry name" value="METALLO-HYDROLASE RV2300C-RELATED"/>
    <property type="match status" value="1"/>
</dbReference>
<dbReference type="EMBL" id="RJKX01000015">
    <property type="protein sequence ID" value="ROP84526.1"/>
    <property type="molecule type" value="Genomic_DNA"/>
</dbReference>
<comment type="similarity">
    <text evidence="2">Belongs to the metallo-beta-lactamase superfamily.</text>
</comment>
<evidence type="ECO:0000256" key="3">
    <source>
        <dbReference type="ARBA" id="ARBA00022723"/>
    </source>
</evidence>
<dbReference type="OrthoDB" id="9773738at2"/>
<keyword evidence="5" id="KW-0862">Zinc</keyword>
<dbReference type="InterPro" id="IPR051013">
    <property type="entry name" value="MBL_superfamily_lactonases"/>
</dbReference>
<evidence type="ECO:0000313" key="7">
    <source>
        <dbReference type="EMBL" id="ROP84526.1"/>
    </source>
</evidence>
<evidence type="ECO:0000313" key="8">
    <source>
        <dbReference type="Proteomes" id="UP000278222"/>
    </source>
</evidence>
<dbReference type="PANTHER" id="PTHR42978">
    <property type="entry name" value="QUORUM-QUENCHING LACTONASE YTNP-RELATED-RELATED"/>
    <property type="match status" value="1"/>
</dbReference>
<dbReference type="Proteomes" id="UP000278222">
    <property type="component" value="Unassembled WGS sequence"/>
</dbReference>
<dbReference type="Gene3D" id="3.60.15.10">
    <property type="entry name" value="Ribonuclease Z/Hydroxyacylglutathione hydrolase-like"/>
    <property type="match status" value="1"/>
</dbReference>
<accession>A0A3N1L236</accession>
<dbReference type="InterPro" id="IPR001279">
    <property type="entry name" value="Metallo-B-lactamas"/>
</dbReference>
<keyword evidence="3" id="KW-0479">Metal-binding</keyword>
<comment type="caution">
    <text evidence="7">The sequence shown here is derived from an EMBL/GenBank/DDBJ whole genome shotgun (WGS) entry which is preliminary data.</text>
</comment>
<evidence type="ECO:0000256" key="4">
    <source>
        <dbReference type="ARBA" id="ARBA00022801"/>
    </source>
</evidence>
<proteinExistence type="inferred from homology"/>
<evidence type="ECO:0000256" key="2">
    <source>
        <dbReference type="ARBA" id="ARBA00007749"/>
    </source>
</evidence>
<dbReference type="GO" id="GO:0016787">
    <property type="term" value="F:hydrolase activity"/>
    <property type="evidence" value="ECO:0007669"/>
    <property type="project" value="UniProtKB-KW"/>
</dbReference>
<keyword evidence="8" id="KW-1185">Reference proteome</keyword>
<dbReference type="RefSeq" id="WP_123692517.1">
    <property type="nucleotide sequence ID" value="NZ_AP019700.1"/>
</dbReference>
<organism evidence="7 8">
    <name type="scientific">Stella humosa</name>
    <dbReference type="NCBI Taxonomy" id="94"/>
    <lineage>
        <taxon>Bacteria</taxon>
        <taxon>Pseudomonadati</taxon>
        <taxon>Pseudomonadota</taxon>
        <taxon>Alphaproteobacteria</taxon>
        <taxon>Rhodospirillales</taxon>
        <taxon>Stellaceae</taxon>
        <taxon>Stella</taxon>
    </lineage>
</organism>
<dbReference type="SUPFAM" id="SSF56281">
    <property type="entry name" value="Metallo-hydrolase/oxidoreductase"/>
    <property type="match status" value="1"/>
</dbReference>